<keyword evidence="1" id="KW-0812">Transmembrane</keyword>
<name>H1Y2Y5_9SPHI</name>
<evidence type="ECO:0000256" key="1">
    <source>
        <dbReference type="SAM" id="Phobius"/>
    </source>
</evidence>
<protein>
    <submittedName>
        <fullName evidence="2">Uncharacterized protein</fullName>
    </submittedName>
</protein>
<dbReference type="eggNOG" id="ENOG5032SXR">
    <property type="taxonomic scope" value="Bacteria"/>
</dbReference>
<keyword evidence="1" id="KW-0472">Membrane</keyword>
<dbReference type="RefSeq" id="WP_008509387.1">
    <property type="nucleotide sequence ID" value="NZ_CM001403.1"/>
</dbReference>
<accession>H1Y2Y5</accession>
<feature type="transmembrane region" description="Helical" evidence="1">
    <location>
        <begin position="190"/>
        <end position="212"/>
    </location>
</feature>
<dbReference type="HOGENOM" id="CLU_1254764_0_0_10"/>
<proteinExistence type="predicted"/>
<dbReference type="Proteomes" id="UP000002774">
    <property type="component" value="Chromosome"/>
</dbReference>
<sequence length="220" mass="24905">MKKLFVILSIFLFAEQTQAQKNYYLSPVSMDSSVSVSLPRQFNKTNANNQLTYAANGEYGTMVVIKSANPANAQIVKNEKGLNNVFQEYIKKVQSSLTNATVVNDHDVTVGKLEMRDFALQVDTGSGLQVRHFRLLYTKNNTYTFEYLYDDFRKDAAVGEMNAFFQSIKTTPDLDRNDQYVTTSQGERPVIVNILLFGLLPLTAIIAIVVFFRRRNTSLT</sequence>
<dbReference type="Gene3D" id="3.40.1000.10">
    <property type="entry name" value="Mog1/PsbP, alpha/beta/alpha sandwich"/>
    <property type="match status" value="1"/>
</dbReference>
<evidence type="ECO:0000313" key="3">
    <source>
        <dbReference type="Proteomes" id="UP000002774"/>
    </source>
</evidence>
<dbReference type="OrthoDB" id="791955at2"/>
<keyword evidence="1" id="KW-1133">Transmembrane helix</keyword>
<gene>
    <name evidence="2" type="ORF">Mucpa_4440</name>
</gene>
<dbReference type="AlphaFoldDB" id="H1Y2Y5"/>
<organism evidence="2 3">
    <name type="scientific">Mucilaginibacter paludis DSM 18603</name>
    <dbReference type="NCBI Taxonomy" id="714943"/>
    <lineage>
        <taxon>Bacteria</taxon>
        <taxon>Pseudomonadati</taxon>
        <taxon>Bacteroidota</taxon>
        <taxon>Sphingobacteriia</taxon>
        <taxon>Sphingobacteriales</taxon>
        <taxon>Sphingobacteriaceae</taxon>
        <taxon>Mucilaginibacter</taxon>
    </lineage>
</organism>
<dbReference type="EMBL" id="CM001403">
    <property type="protein sequence ID" value="EHQ28530.1"/>
    <property type="molecule type" value="Genomic_DNA"/>
</dbReference>
<evidence type="ECO:0000313" key="2">
    <source>
        <dbReference type="EMBL" id="EHQ28530.1"/>
    </source>
</evidence>
<keyword evidence="3" id="KW-1185">Reference proteome</keyword>
<reference evidence="2" key="1">
    <citation type="submission" date="2011-09" db="EMBL/GenBank/DDBJ databases">
        <title>The permanent draft genome of Mucilaginibacter paludis DSM 18603.</title>
        <authorList>
            <consortium name="US DOE Joint Genome Institute (JGI-PGF)"/>
            <person name="Lucas S."/>
            <person name="Han J."/>
            <person name="Lapidus A."/>
            <person name="Bruce D."/>
            <person name="Goodwin L."/>
            <person name="Pitluck S."/>
            <person name="Peters L."/>
            <person name="Kyrpides N."/>
            <person name="Mavromatis K."/>
            <person name="Ivanova N."/>
            <person name="Mikhailova N."/>
            <person name="Held B."/>
            <person name="Detter J.C."/>
            <person name="Tapia R."/>
            <person name="Han C."/>
            <person name="Land M."/>
            <person name="Hauser L."/>
            <person name="Markowitz V."/>
            <person name="Cheng J.-F."/>
            <person name="Hugenholtz P."/>
            <person name="Woyke T."/>
            <person name="Wu D."/>
            <person name="Tindall B."/>
            <person name="Brambilla E."/>
            <person name="Klenk H.-P."/>
            <person name="Eisen J.A."/>
        </authorList>
    </citation>
    <scope>NUCLEOTIDE SEQUENCE [LARGE SCALE GENOMIC DNA]</scope>
    <source>
        <strain evidence="2">DSM 18603</strain>
    </source>
</reference>